<evidence type="ECO:0000256" key="5">
    <source>
        <dbReference type="ARBA" id="ARBA00049534"/>
    </source>
</evidence>
<feature type="binding site" evidence="7">
    <location>
        <position position="243"/>
    </location>
    <ligand>
        <name>substrate</name>
    </ligand>
</feature>
<dbReference type="GO" id="GO:0006543">
    <property type="term" value="P:L-glutamine catabolic process"/>
    <property type="evidence" value="ECO:0007669"/>
    <property type="project" value="TreeGrafter"/>
</dbReference>
<comment type="catalytic activity">
    <reaction evidence="5 7">
        <text>L-glutamine + H2O = L-glutamate + NH4(+)</text>
        <dbReference type="Rhea" id="RHEA:15889"/>
        <dbReference type="ChEBI" id="CHEBI:15377"/>
        <dbReference type="ChEBI" id="CHEBI:28938"/>
        <dbReference type="ChEBI" id="CHEBI:29985"/>
        <dbReference type="ChEBI" id="CHEBI:58359"/>
        <dbReference type="EC" id="3.5.1.2"/>
    </reaction>
</comment>
<sequence length="308" mass="32978">MNSPDRDLQGYLDQLIDDLRDQDDGEPNPLPVHANADLSRFAIAVVDTDGNVTASGDAEFAFPIQSMSKAFVYALAIECLGLAEVNRYIDVEPSGEAFNRIALDPGSNRPANAMINAGAITAHSLVTGPDAEHRVDRILALLSRMAGRDLAVNEDCFSQEMEDAHRNLAIAHMLKTVSELPDEPHGVVTGYTRQCAIEASTIEYARMGATLANRGVVPGTEDRCLAEEHVRHVLGVMLTCGMYDSAGDWVSTVGLPAKSGIGGGIIGVVPGRCGIAVHSPRLDQHGNSVRGILAFERMSEDLGLHVLR</sequence>
<keyword evidence="7" id="KW-0007">Acetylation</keyword>
<evidence type="ECO:0000256" key="1">
    <source>
        <dbReference type="ARBA" id="ARBA00011076"/>
    </source>
</evidence>
<dbReference type="EC" id="3.5.1.2" evidence="3 7"/>
<evidence type="ECO:0000313" key="9">
    <source>
        <dbReference type="Proteomes" id="UP000216311"/>
    </source>
</evidence>
<accession>A0A255H738</accession>
<dbReference type="Pfam" id="PF04960">
    <property type="entry name" value="Glutaminase"/>
    <property type="match status" value="1"/>
</dbReference>
<organism evidence="8 9">
    <name type="scientific">Enemella dayhoffiae</name>
    <dbReference type="NCBI Taxonomy" id="2016507"/>
    <lineage>
        <taxon>Bacteria</taxon>
        <taxon>Bacillati</taxon>
        <taxon>Actinomycetota</taxon>
        <taxon>Actinomycetes</taxon>
        <taxon>Propionibacteriales</taxon>
        <taxon>Propionibacteriaceae</taxon>
        <taxon>Enemella</taxon>
    </lineage>
</organism>
<comment type="caution">
    <text evidence="7">Lacks conserved residue(s) required for the propagation of feature annotation.</text>
</comment>
<evidence type="ECO:0000256" key="4">
    <source>
        <dbReference type="ARBA" id="ARBA00022801"/>
    </source>
</evidence>
<gene>
    <name evidence="7 8" type="primary">glsA</name>
    <name evidence="8" type="ORF">CGZ93_06055</name>
</gene>
<dbReference type="Proteomes" id="UP000216311">
    <property type="component" value="Unassembled WGS sequence"/>
</dbReference>
<protein>
    <recommendedName>
        <fullName evidence="6 7">Glutaminase</fullName>
        <ecNumber evidence="3 7">3.5.1.2</ecNumber>
    </recommendedName>
</protein>
<dbReference type="HAMAP" id="MF_00313">
    <property type="entry name" value="Glutaminase"/>
    <property type="match status" value="1"/>
</dbReference>
<proteinExistence type="inferred from homology"/>
<dbReference type="InterPro" id="IPR015868">
    <property type="entry name" value="Glutaminase"/>
</dbReference>
<keyword evidence="4 7" id="KW-0378">Hydrolase</keyword>
<dbReference type="PANTHER" id="PTHR12544:SF29">
    <property type="entry name" value="GLUTAMINASE"/>
    <property type="match status" value="1"/>
</dbReference>
<evidence type="ECO:0000256" key="2">
    <source>
        <dbReference type="ARBA" id="ARBA00011881"/>
    </source>
</evidence>
<dbReference type="GO" id="GO:0006537">
    <property type="term" value="P:glutamate biosynthetic process"/>
    <property type="evidence" value="ECO:0007669"/>
    <property type="project" value="TreeGrafter"/>
</dbReference>
<comment type="subunit">
    <text evidence="2 7">Homotetramer.</text>
</comment>
<dbReference type="GO" id="GO:0004359">
    <property type="term" value="F:glutaminase activity"/>
    <property type="evidence" value="ECO:0007669"/>
    <property type="project" value="UniProtKB-UniRule"/>
</dbReference>
<evidence type="ECO:0000313" key="8">
    <source>
        <dbReference type="EMBL" id="OYO23500.1"/>
    </source>
</evidence>
<evidence type="ECO:0000256" key="3">
    <source>
        <dbReference type="ARBA" id="ARBA00012918"/>
    </source>
</evidence>
<dbReference type="AlphaFoldDB" id="A0A255H738"/>
<keyword evidence="9" id="KW-1185">Reference proteome</keyword>
<dbReference type="Gene3D" id="3.40.710.10">
    <property type="entry name" value="DD-peptidase/beta-lactamase superfamily"/>
    <property type="match status" value="1"/>
</dbReference>
<comment type="caution">
    <text evidence="8">The sequence shown here is derived from an EMBL/GenBank/DDBJ whole genome shotgun (WGS) entry which is preliminary data.</text>
</comment>
<feature type="binding site" evidence="7">
    <location>
        <position position="167"/>
    </location>
    <ligand>
        <name>substrate</name>
    </ligand>
</feature>
<comment type="similarity">
    <text evidence="1 7">Belongs to the glutaminase family.</text>
</comment>
<evidence type="ECO:0000256" key="6">
    <source>
        <dbReference type="ARBA" id="ARBA00070405"/>
    </source>
</evidence>
<feature type="binding site" evidence="7">
    <location>
        <position position="66"/>
    </location>
    <ligand>
        <name>substrate</name>
    </ligand>
</feature>
<name>A0A255H738_9ACTN</name>
<dbReference type="EMBL" id="NMVQ01000007">
    <property type="protein sequence ID" value="OYO23500.1"/>
    <property type="molecule type" value="Genomic_DNA"/>
</dbReference>
<dbReference type="RefSeq" id="WP_094363259.1">
    <property type="nucleotide sequence ID" value="NZ_NMVQ01000007.1"/>
</dbReference>
<dbReference type="OrthoDB" id="9788822at2"/>
<feature type="binding site" evidence="7">
    <location>
        <position position="116"/>
    </location>
    <ligand>
        <name>substrate</name>
    </ligand>
</feature>
<feature type="binding site" evidence="7">
    <location>
        <position position="160"/>
    </location>
    <ligand>
        <name>substrate</name>
    </ligand>
</feature>
<evidence type="ECO:0000256" key="7">
    <source>
        <dbReference type="HAMAP-Rule" id="MF_00313"/>
    </source>
</evidence>
<dbReference type="InterPro" id="IPR012338">
    <property type="entry name" value="Beta-lactam/transpept-like"/>
</dbReference>
<feature type="binding site" evidence="7">
    <location>
        <position position="191"/>
    </location>
    <ligand>
        <name>substrate</name>
    </ligand>
</feature>
<dbReference type="SUPFAM" id="SSF56601">
    <property type="entry name" value="beta-lactamase/transpeptidase-like"/>
    <property type="match status" value="1"/>
</dbReference>
<dbReference type="NCBIfam" id="TIGR03814">
    <property type="entry name" value="Gln_ase"/>
    <property type="match status" value="1"/>
</dbReference>
<dbReference type="FunFam" id="3.40.710.10:FF:000005">
    <property type="entry name" value="Glutaminase"/>
    <property type="match status" value="1"/>
</dbReference>
<dbReference type="PANTHER" id="PTHR12544">
    <property type="entry name" value="GLUTAMINASE"/>
    <property type="match status" value="1"/>
</dbReference>
<reference evidence="8 9" key="1">
    <citation type="submission" date="2017-07" db="EMBL/GenBank/DDBJ databases">
        <title>Draft whole genome sequences of clinical Proprionibacteriaceae strains.</title>
        <authorList>
            <person name="Bernier A.-M."/>
            <person name="Bernard K."/>
            <person name="Domingo M.-C."/>
        </authorList>
    </citation>
    <scope>NUCLEOTIDE SEQUENCE [LARGE SCALE GENOMIC DNA]</scope>
    <source>
        <strain evidence="8 9">NML 130396</strain>
    </source>
</reference>